<evidence type="ECO:0000313" key="2">
    <source>
        <dbReference type="Proteomes" id="UP001152562"/>
    </source>
</evidence>
<keyword evidence="2" id="KW-1185">Reference proteome</keyword>
<reference evidence="1" key="1">
    <citation type="submission" date="2022-05" db="EMBL/GenBank/DDBJ databases">
        <authorList>
            <person name="Okamura Y."/>
        </authorList>
    </citation>
    <scope>NUCLEOTIDE SEQUENCE</scope>
</reference>
<accession>A0A9P0T0K4</accession>
<dbReference type="AlphaFoldDB" id="A0A9P0T0K4"/>
<gene>
    <name evidence="1" type="ORF">PIBRA_LOCUS2357</name>
</gene>
<dbReference type="EMBL" id="CALOZG010000003">
    <property type="protein sequence ID" value="CAH3995960.1"/>
    <property type="molecule type" value="Genomic_DNA"/>
</dbReference>
<proteinExistence type="predicted"/>
<organism evidence="1 2">
    <name type="scientific">Pieris brassicae</name>
    <name type="common">White butterfly</name>
    <name type="synonym">Large white butterfly</name>
    <dbReference type="NCBI Taxonomy" id="7116"/>
    <lineage>
        <taxon>Eukaryota</taxon>
        <taxon>Metazoa</taxon>
        <taxon>Ecdysozoa</taxon>
        <taxon>Arthropoda</taxon>
        <taxon>Hexapoda</taxon>
        <taxon>Insecta</taxon>
        <taxon>Pterygota</taxon>
        <taxon>Neoptera</taxon>
        <taxon>Endopterygota</taxon>
        <taxon>Lepidoptera</taxon>
        <taxon>Glossata</taxon>
        <taxon>Ditrysia</taxon>
        <taxon>Papilionoidea</taxon>
        <taxon>Pieridae</taxon>
        <taxon>Pierinae</taxon>
        <taxon>Pieris</taxon>
    </lineage>
</organism>
<evidence type="ECO:0000313" key="1">
    <source>
        <dbReference type="EMBL" id="CAH3995960.1"/>
    </source>
</evidence>
<protein>
    <submittedName>
        <fullName evidence="1">Uncharacterized protein</fullName>
    </submittedName>
</protein>
<dbReference type="Proteomes" id="UP001152562">
    <property type="component" value="Unassembled WGS sequence"/>
</dbReference>
<name>A0A9P0T0K4_PIEBR</name>
<comment type="caution">
    <text evidence="1">The sequence shown here is derived from an EMBL/GenBank/DDBJ whole genome shotgun (WGS) entry which is preliminary data.</text>
</comment>
<sequence length="137" mass="15290">MIRALILWRRHVKASGRNRVDSKSYEESGVGAAPGYQPPLSAETLCSVPEGGPLTPALLTFYNFNMCNQHQATSTASSFNYVLLIAKRHPVPSQWNLRHPGLASNIFDTAVSKKLETSDLREEYCSDTYKVVYNFGH</sequence>